<dbReference type="AlphaFoldDB" id="A0A7K1Y7C4"/>
<dbReference type="PANTHER" id="PTHR43214:SF39">
    <property type="entry name" value="TRANSCRIPTIONAL REGULATORY PROTEIN DEGU"/>
    <property type="match status" value="1"/>
</dbReference>
<dbReference type="SMART" id="SM00448">
    <property type="entry name" value="REC"/>
    <property type="match status" value="1"/>
</dbReference>
<evidence type="ECO:0000256" key="2">
    <source>
        <dbReference type="ARBA" id="ARBA00023125"/>
    </source>
</evidence>
<evidence type="ECO:0000259" key="5">
    <source>
        <dbReference type="PROSITE" id="PS50110"/>
    </source>
</evidence>
<dbReference type="InterPro" id="IPR039420">
    <property type="entry name" value="WalR-like"/>
</dbReference>
<dbReference type="Proteomes" id="UP000466586">
    <property type="component" value="Unassembled WGS sequence"/>
</dbReference>
<evidence type="ECO:0000256" key="3">
    <source>
        <dbReference type="PROSITE-ProRule" id="PRU00169"/>
    </source>
</evidence>
<dbReference type="PRINTS" id="PR00038">
    <property type="entry name" value="HTHLUXR"/>
</dbReference>
<keyword evidence="2" id="KW-0238">DNA-binding</keyword>
<dbReference type="InterPro" id="IPR016032">
    <property type="entry name" value="Sig_transdc_resp-reg_C-effctor"/>
</dbReference>
<evidence type="ECO:0000313" key="7">
    <source>
        <dbReference type="Proteomes" id="UP000466586"/>
    </source>
</evidence>
<evidence type="ECO:0000256" key="1">
    <source>
        <dbReference type="ARBA" id="ARBA00022553"/>
    </source>
</evidence>
<dbReference type="InterPro" id="IPR058245">
    <property type="entry name" value="NreC/VraR/RcsB-like_REC"/>
</dbReference>
<dbReference type="SMART" id="SM00421">
    <property type="entry name" value="HTH_LUXR"/>
    <property type="match status" value="1"/>
</dbReference>
<comment type="caution">
    <text evidence="6">The sequence shown here is derived from an EMBL/GenBank/DDBJ whole genome shotgun (WGS) entry which is preliminary data.</text>
</comment>
<dbReference type="Pfam" id="PF00072">
    <property type="entry name" value="Response_reg"/>
    <property type="match status" value="1"/>
</dbReference>
<dbReference type="CDD" id="cd17535">
    <property type="entry name" value="REC_NarL-like"/>
    <property type="match status" value="1"/>
</dbReference>
<dbReference type="CDD" id="cd06170">
    <property type="entry name" value="LuxR_C_like"/>
    <property type="match status" value="1"/>
</dbReference>
<proteinExistence type="predicted"/>
<dbReference type="GO" id="GO:0006355">
    <property type="term" value="P:regulation of DNA-templated transcription"/>
    <property type="evidence" value="ECO:0007669"/>
    <property type="project" value="InterPro"/>
</dbReference>
<feature type="domain" description="Response regulatory" evidence="5">
    <location>
        <begin position="6"/>
        <end position="122"/>
    </location>
</feature>
<dbReference type="SUPFAM" id="SSF52172">
    <property type="entry name" value="CheY-like"/>
    <property type="match status" value="1"/>
</dbReference>
<feature type="modified residue" description="4-aspartylphosphate" evidence="3">
    <location>
        <position position="57"/>
    </location>
</feature>
<protein>
    <submittedName>
        <fullName evidence="6">Response regulator</fullName>
    </submittedName>
</protein>
<dbReference type="PROSITE" id="PS50110">
    <property type="entry name" value="RESPONSE_REGULATORY"/>
    <property type="match status" value="1"/>
</dbReference>
<organism evidence="6 7">
    <name type="scientific">Hufsiella arboris</name>
    <dbReference type="NCBI Taxonomy" id="2695275"/>
    <lineage>
        <taxon>Bacteria</taxon>
        <taxon>Pseudomonadati</taxon>
        <taxon>Bacteroidota</taxon>
        <taxon>Sphingobacteriia</taxon>
        <taxon>Sphingobacteriales</taxon>
        <taxon>Sphingobacteriaceae</taxon>
        <taxon>Hufsiella</taxon>
    </lineage>
</organism>
<dbReference type="GO" id="GO:0000160">
    <property type="term" value="P:phosphorelay signal transduction system"/>
    <property type="evidence" value="ECO:0007669"/>
    <property type="project" value="InterPro"/>
</dbReference>
<dbReference type="PANTHER" id="PTHR43214">
    <property type="entry name" value="TWO-COMPONENT RESPONSE REGULATOR"/>
    <property type="match status" value="1"/>
</dbReference>
<dbReference type="InterPro" id="IPR011006">
    <property type="entry name" value="CheY-like_superfamily"/>
</dbReference>
<dbReference type="GO" id="GO:0003677">
    <property type="term" value="F:DNA binding"/>
    <property type="evidence" value="ECO:0007669"/>
    <property type="project" value="UniProtKB-KW"/>
</dbReference>
<sequence length="214" mass="24221">MQQMIKIVIYDDHKARREALRLLVSFQQDMRCIGDYEDCSDLVSNLKSDPPDVVLMDIHMPGVDGIEGVKLLRKNYPDTLIIMQTIFEDDDNLFNCLLAGANGYILKKAPNEKLIEGIYDVVNGGAPMTPAIAKRVLEHFSKKPSTDNRHLYDLSRREMDILGCLVKGYSHKMIAAELFISPFTVNNHIKKIYQKMQVHSVSEAVATAINKKIV</sequence>
<dbReference type="InterPro" id="IPR001789">
    <property type="entry name" value="Sig_transdc_resp-reg_receiver"/>
</dbReference>
<feature type="domain" description="HTH luxR-type" evidence="4">
    <location>
        <begin position="147"/>
        <end position="212"/>
    </location>
</feature>
<reference evidence="6 7" key="1">
    <citation type="submission" date="2019-11" db="EMBL/GenBank/DDBJ databases">
        <title>Pedobacter sp. HMF7647 Genome sequencing and assembly.</title>
        <authorList>
            <person name="Kang H."/>
            <person name="Kim H."/>
            <person name="Joh K."/>
        </authorList>
    </citation>
    <scope>NUCLEOTIDE SEQUENCE [LARGE SCALE GENOMIC DNA]</scope>
    <source>
        <strain evidence="6 7">HMF7647</strain>
    </source>
</reference>
<keyword evidence="7" id="KW-1185">Reference proteome</keyword>
<dbReference type="PROSITE" id="PS50043">
    <property type="entry name" value="HTH_LUXR_2"/>
    <property type="match status" value="1"/>
</dbReference>
<dbReference type="InterPro" id="IPR000792">
    <property type="entry name" value="Tscrpt_reg_LuxR_C"/>
</dbReference>
<dbReference type="SUPFAM" id="SSF46894">
    <property type="entry name" value="C-terminal effector domain of the bipartite response regulators"/>
    <property type="match status" value="1"/>
</dbReference>
<evidence type="ECO:0000313" key="6">
    <source>
        <dbReference type="EMBL" id="MXV50311.1"/>
    </source>
</evidence>
<dbReference type="Pfam" id="PF00196">
    <property type="entry name" value="GerE"/>
    <property type="match status" value="1"/>
</dbReference>
<gene>
    <name evidence="6" type="ORF">GS399_04950</name>
</gene>
<accession>A0A7K1Y7C4</accession>
<keyword evidence="1 3" id="KW-0597">Phosphoprotein</keyword>
<dbReference type="EMBL" id="WVHT01000002">
    <property type="protein sequence ID" value="MXV50311.1"/>
    <property type="molecule type" value="Genomic_DNA"/>
</dbReference>
<evidence type="ECO:0000259" key="4">
    <source>
        <dbReference type="PROSITE" id="PS50043"/>
    </source>
</evidence>
<dbReference type="Gene3D" id="3.40.50.2300">
    <property type="match status" value="1"/>
</dbReference>
<name>A0A7K1Y7C4_9SPHI</name>